<keyword evidence="3" id="KW-1185">Reference proteome</keyword>
<organism evidence="2 3">
    <name type="scientific">Streptomyces paludis</name>
    <dbReference type="NCBI Taxonomy" id="2282738"/>
    <lineage>
        <taxon>Bacteria</taxon>
        <taxon>Bacillati</taxon>
        <taxon>Actinomycetota</taxon>
        <taxon>Actinomycetes</taxon>
        <taxon>Kitasatosporales</taxon>
        <taxon>Streptomycetaceae</taxon>
        <taxon>Streptomyces</taxon>
    </lineage>
</organism>
<sequence>MAVTVAAVMLTVGCSTDGTVDSADLTVTPPAVEKSPAPPATGYGALIGLPLSAYGLSEQDDEQLFQVRKALVTHCMKGLGHKGYSGQDMVMVAVEDKEAARPIGAWGYIGARTAKRLGFHPEEAKMPSSDDAKALTAEEEKDSRSCTEKVGKDLPSLADTDGGKLTDLLFGQSFQRVAADSRVATAREQWSTCMTKAGHPADDPEELAAGPWDTPKPTKKEISAATAAESCTASSGLAGVYFAVLAGYQKQLISGNATALNSYQKQVREHTDRAAHLQAEIR</sequence>
<dbReference type="OrthoDB" id="4800194at2"/>
<reference evidence="3" key="1">
    <citation type="submission" date="2018-07" db="EMBL/GenBank/DDBJ databases">
        <authorList>
            <person name="Zhao J."/>
        </authorList>
    </citation>
    <scope>NUCLEOTIDE SEQUENCE [LARGE SCALE GENOMIC DNA]</scope>
    <source>
        <strain evidence="3">GSSD-12</strain>
    </source>
</reference>
<gene>
    <name evidence="2" type="ORF">DVK44_24220</name>
</gene>
<protein>
    <submittedName>
        <fullName evidence="2">Uncharacterized protein</fullName>
    </submittedName>
</protein>
<dbReference type="AlphaFoldDB" id="A0A345I1P3"/>
<feature type="region of interest" description="Disordered" evidence="1">
    <location>
        <begin position="121"/>
        <end position="155"/>
    </location>
</feature>
<evidence type="ECO:0000313" key="3">
    <source>
        <dbReference type="Proteomes" id="UP000253868"/>
    </source>
</evidence>
<name>A0A345I1P3_9ACTN</name>
<dbReference type="Proteomes" id="UP000253868">
    <property type="component" value="Chromosome"/>
</dbReference>
<feature type="compositionally biased region" description="Basic and acidic residues" evidence="1">
    <location>
        <begin position="121"/>
        <end position="152"/>
    </location>
</feature>
<evidence type="ECO:0000256" key="1">
    <source>
        <dbReference type="SAM" id="MobiDB-lite"/>
    </source>
</evidence>
<dbReference type="EMBL" id="CP031194">
    <property type="protein sequence ID" value="AXG82867.1"/>
    <property type="molecule type" value="Genomic_DNA"/>
</dbReference>
<dbReference type="KEGG" id="spad:DVK44_24220"/>
<accession>A0A345I1P3</accession>
<proteinExistence type="predicted"/>
<evidence type="ECO:0000313" key="2">
    <source>
        <dbReference type="EMBL" id="AXG82867.1"/>
    </source>
</evidence>